<dbReference type="InterPro" id="IPR049427">
    <property type="entry name" value="Acyl-ACP_TE_C"/>
</dbReference>
<evidence type="ECO:0000256" key="5">
    <source>
        <dbReference type="ARBA" id="ARBA00022946"/>
    </source>
</evidence>
<feature type="domain" description="Acyl-ACP thioesterase N-terminal hotdog" evidence="8">
    <location>
        <begin position="4"/>
        <end position="131"/>
    </location>
</feature>
<dbReference type="Proteomes" id="UP000776629">
    <property type="component" value="Unassembled WGS sequence"/>
</dbReference>
<dbReference type="InterPro" id="IPR045023">
    <property type="entry name" value="FATA/B"/>
</dbReference>
<accession>A0ABS2EQY6</accession>
<evidence type="ECO:0000256" key="4">
    <source>
        <dbReference type="ARBA" id="ARBA00022832"/>
    </source>
</evidence>
<evidence type="ECO:0000256" key="1">
    <source>
        <dbReference type="ARBA" id="ARBA00006500"/>
    </source>
</evidence>
<dbReference type="SUPFAM" id="SSF54637">
    <property type="entry name" value="Thioesterase/thiol ester dehydrase-isomerase"/>
    <property type="match status" value="2"/>
</dbReference>
<gene>
    <name evidence="10" type="ORF">H5993_08920</name>
</gene>
<dbReference type="PANTHER" id="PTHR31727">
    <property type="entry name" value="OLEOYL-ACYL CARRIER PROTEIN THIOESTERASE 1, CHLOROPLASTIC"/>
    <property type="match status" value="1"/>
</dbReference>
<dbReference type="RefSeq" id="WP_204777091.1">
    <property type="nucleotide sequence ID" value="NZ_JACJJQ010000066.1"/>
</dbReference>
<evidence type="ECO:0000259" key="9">
    <source>
        <dbReference type="Pfam" id="PF20791"/>
    </source>
</evidence>
<sequence>MIASYEMKHQVPYYECDATGHQTLAMLFRLLILASEDHSDALGVGTAKIKEYDGGWVIINYAGDVDRLPWENETVTIKTYVEAYNRFFVVRTFEVYDADGKQLVKVKGMFAFMNLTTRKVASIPEPLIAPYQSEESRRLPKVARPQLMANDLAWERLDYRVRFFDIDLNNHVNNAVYFDWLLDPLGGEFLRHHHLVNLKMKYNHEVRAGEKVDSQFIKIEENNQIITHHQIQCQGKIAAEAEFEWKLV</sequence>
<reference evidence="10 11" key="1">
    <citation type="journal article" date="2021" name="Sci. Rep.">
        <title>The distribution of antibiotic resistance genes in chicken gut microbiota commensals.</title>
        <authorList>
            <person name="Juricova H."/>
            <person name="Matiasovicova J."/>
            <person name="Kubasova T."/>
            <person name="Cejkova D."/>
            <person name="Rychlik I."/>
        </authorList>
    </citation>
    <scope>NUCLEOTIDE SEQUENCE [LARGE SCALE GENOMIC DNA]</scope>
    <source>
        <strain evidence="10 11">An810</strain>
    </source>
</reference>
<protein>
    <submittedName>
        <fullName evidence="10">Acyl-ACP thioesterase</fullName>
    </submittedName>
</protein>
<feature type="domain" description="Acyl-ACP thioesterase-like C-terminal" evidence="9">
    <location>
        <begin position="155"/>
        <end position="246"/>
    </location>
</feature>
<evidence type="ECO:0000313" key="10">
    <source>
        <dbReference type="EMBL" id="MBM6754869.1"/>
    </source>
</evidence>
<evidence type="ECO:0000256" key="2">
    <source>
        <dbReference type="ARBA" id="ARBA00022516"/>
    </source>
</evidence>
<dbReference type="PANTHER" id="PTHR31727:SF6">
    <property type="entry name" value="OLEOYL-ACYL CARRIER PROTEIN THIOESTERASE 1, CHLOROPLASTIC"/>
    <property type="match status" value="1"/>
</dbReference>
<dbReference type="InterPro" id="IPR029069">
    <property type="entry name" value="HotDog_dom_sf"/>
</dbReference>
<evidence type="ECO:0000256" key="3">
    <source>
        <dbReference type="ARBA" id="ARBA00022801"/>
    </source>
</evidence>
<organism evidence="10 11">
    <name type="scientific">Limosilactobacillus alvi</name>
    <dbReference type="NCBI Taxonomy" id="990412"/>
    <lineage>
        <taxon>Bacteria</taxon>
        <taxon>Bacillati</taxon>
        <taxon>Bacillota</taxon>
        <taxon>Bacilli</taxon>
        <taxon>Lactobacillales</taxon>
        <taxon>Lactobacillaceae</taxon>
        <taxon>Limosilactobacillus</taxon>
    </lineage>
</organism>
<keyword evidence="6" id="KW-0443">Lipid metabolism</keyword>
<evidence type="ECO:0000259" key="8">
    <source>
        <dbReference type="Pfam" id="PF01643"/>
    </source>
</evidence>
<keyword evidence="11" id="KW-1185">Reference proteome</keyword>
<proteinExistence type="inferred from homology"/>
<dbReference type="Pfam" id="PF20791">
    <property type="entry name" value="Acyl-ACP_TE_C"/>
    <property type="match status" value="1"/>
</dbReference>
<evidence type="ECO:0000256" key="7">
    <source>
        <dbReference type="ARBA" id="ARBA00023160"/>
    </source>
</evidence>
<evidence type="ECO:0000313" key="11">
    <source>
        <dbReference type="Proteomes" id="UP000776629"/>
    </source>
</evidence>
<keyword evidence="4" id="KW-0276">Fatty acid metabolism</keyword>
<dbReference type="Gene3D" id="3.10.129.10">
    <property type="entry name" value="Hotdog Thioesterase"/>
    <property type="match status" value="1"/>
</dbReference>
<keyword evidence="3" id="KW-0378">Hydrolase</keyword>
<comment type="similarity">
    <text evidence="1">Belongs to the acyl-ACP thioesterase family.</text>
</comment>
<dbReference type="EMBL" id="JACJJQ010000066">
    <property type="protein sequence ID" value="MBM6754869.1"/>
    <property type="molecule type" value="Genomic_DNA"/>
</dbReference>
<dbReference type="InterPro" id="IPR002864">
    <property type="entry name" value="Acyl-ACP_thioesterase_NHD"/>
</dbReference>
<keyword evidence="2" id="KW-0444">Lipid biosynthesis</keyword>
<evidence type="ECO:0000256" key="6">
    <source>
        <dbReference type="ARBA" id="ARBA00023098"/>
    </source>
</evidence>
<keyword evidence="5" id="KW-0809">Transit peptide</keyword>
<name>A0ABS2EQY6_9LACO</name>
<dbReference type="CDD" id="cd00586">
    <property type="entry name" value="4HBT"/>
    <property type="match status" value="2"/>
</dbReference>
<dbReference type="Pfam" id="PF01643">
    <property type="entry name" value="Acyl-ACP_TE"/>
    <property type="match status" value="1"/>
</dbReference>
<keyword evidence="7" id="KW-0275">Fatty acid biosynthesis</keyword>
<comment type="caution">
    <text evidence="10">The sequence shown here is derived from an EMBL/GenBank/DDBJ whole genome shotgun (WGS) entry which is preliminary data.</text>
</comment>